<accession>A0A1Y0CV79</accession>
<dbReference type="InterPro" id="IPR010323">
    <property type="entry name" value="DUF924"/>
</dbReference>
<dbReference type="SUPFAM" id="SSF48452">
    <property type="entry name" value="TPR-like"/>
    <property type="match status" value="1"/>
</dbReference>
<protein>
    <recommendedName>
        <fullName evidence="3">DUF924 domain-containing protein</fullName>
    </recommendedName>
</protein>
<gene>
    <name evidence="1" type="ORF">CBP12_02465</name>
</gene>
<evidence type="ECO:0000313" key="1">
    <source>
        <dbReference type="EMBL" id="ART79149.1"/>
    </source>
</evidence>
<proteinExistence type="predicted"/>
<sequence length="190" mass="21722">MMDSVLSFWFEELKPAQWWRKSKALDKKIKERFGALYSQAVAGELWQWRDTAKGRLAEIILLDQFSRNLFRDSPQAFAADAMALALAQEAIRAKADQQLTPAERVFLYMPFMHSESKKIHQQASQLFSDNADASQGTKAELKGPISSLKSQQAHSAIIERFGRYPHRNKILARESSKEEIEFLKQPGSSF</sequence>
<dbReference type="AlphaFoldDB" id="A0A1Y0CV79"/>
<dbReference type="Gene3D" id="1.25.40.10">
    <property type="entry name" value="Tetratricopeptide repeat domain"/>
    <property type="match status" value="1"/>
</dbReference>
<dbReference type="KEGG" id="ocm:CBP12_02465"/>
<dbReference type="Pfam" id="PF06041">
    <property type="entry name" value="DUF924"/>
    <property type="match status" value="1"/>
</dbReference>
<dbReference type="Proteomes" id="UP000243793">
    <property type="component" value="Chromosome"/>
</dbReference>
<reference evidence="2" key="1">
    <citation type="submission" date="2017-05" db="EMBL/GenBank/DDBJ databases">
        <authorList>
            <person name="Sung H."/>
        </authorList>
    </citation>
    <scope>NUCLEOTIDE SEQUENCE [LARGE SCALE GENOMIC DNA]</scope>
    <source>
        <strain evidence="2">AMac2203</strain>
    </source>
</reference>
<evidence type="ECO:0008006" key="3">
    <source>
        <dbReference type="Google" id="ProtNLM"/>
    </source>
</evidence>
<organism evidence="1 2">
    <name type="scientific">Oceanisphaera avium</name>
    <dbReference type="NCBI Taxonomy" id="1903694"/>
    <lineage>
        <taxon>Bacteria</taxon>
        <taxon>Pseudomonadati</taxon>
        <taxon>Pseudomonadota</taxon>
        <taxon>Gammaproteobacteria</taxon>
        <taxon>Aeromonadales</taxon>
        <taxon>Aeromonadaceae</taxon>
        <taxon>Oceanisphaera</taxon>
    </lineage>
</organism>
<dbReference type="InterPro" id="IPR011990">
    <property type="entry name" value="TPR-like_helical_dom_sf"/>
</dbReference>
<keyword evidence="2" id="KW-1185">Reference proteome</keyword>
<evidence type="ECO:0000313" key="2">
    <source>
        <dbReference type="Proteomes" id="UP000243793"/>
    </source>
</evidence>
<dbReference type="EMBL" id="CP021376">
    <property type="protein sequence ID" value="ART79149.1"/>
    <property type="molecule type" value="Genomic_DNA"/>
</dbReference>
<name>A0A1Y0CV79_9GAMM</name>
<dbReference type="Gene3D" id="1.20.58.320">
    <property type="entry name" value="TPR-like"/>
    <property type="match status" value="1"/>
</dbReference>
<dbReference type="OrthoDB" id="7593450at2"/>